<organism evidence="1">
    <name type="scientific">marine metagenome</name>
    <dbReference type="NCBI Taxonomy" id="408172"/>
    <lineage>
        <taxon>unclassified sequences</taxon>
        <taxon>metagenomes</taxon>
        <taxon>ecological metagenomes</taxon>
    </lineage>
</organism>
<dbReference type="AlphaFoldDB" id="A0A382IJ60"/>
<reference evidence="1" key="1">
    <citation type="submission" date="2018-05" db="EMBL/GenBank/DDBJ databases">
        <authorList>
            <person name="Lanie J.A."/>
            <person name="Ng W.-L."/>
            <person name="Kazmierczak K.M."/>
            <person name="Andrzejewski T.M."/>
            <person name="Davidsen T.M."/>
            <person name="Wayne K.J."/>
            <person name="Tettelin H."/>
            <person name="Glass J.I."/>
            <person name="Rusch D."/>
            <person name="Podicherti R."/>
            <person name="Tsui H.-C.T."/>
            <person name="Winkler M.E."/>
        </authorList>
    </citation>
    <scope>NUCLEOTIDE SEQUENCE</scope>
</reference>
<sequence length="89" mass="10702">MPRELLNTKNHKTPTHTITNTQFKDVELVKLMTDALTNTKTYNVRVDGWSTEYKWHWNSTIKDISNWDNLTFEFDPKADTFNFKHRRNN</sequence>
<dbReference type="EMBL" id="UINC01067523">
    <property type="protein sequence ID" value="SVB99257.1"/>
    <property type="molecule type" value="Genomic_DNA"/>
</dbReference>
<gene>
    <name evidence="1" type="ORF">METZ01_LOCUS252111</name>
</gene>
<evidence type="ECO:0000313" key="1">
    <source>
        <dbReference type="EMBL" id="SVB99257.1"/>
    </source>
</evidence>
<accession>A0A382IJ60</accession>
<name>A0A382IJ60_9ZZZZ</name>
<proteinExistence type="predicted"/>
<protein>
    <submittedName>
        <fullName evidence="1">Uncharacterized protein</fullName>
    </submittedName>
</protein>